<sequence length="383" mass="42368">MIYNLPLRLPVRKEKSRARVITLPGINAMSFNLSIGSSKAYGHILSQTGLLAITVNDIAVVKRVLKERMHTNGLPGYIIFNLDQLSGIFKPFLEYVQSSNELRKIPLFVYKETVNKADKDKLIAAGGIDGIITANTNVESFNSTLLFAQKIKQLSAAGQAEARTSATVGVKGSAAMASYVAKRLFDICVSGTLLILASPLFLVIAVIIKLESKGAIFYAAPRAGKRYQVFKFYKFRTMVADADKQVKSLTHLNQYDANDESGPVFFKLTNDPRVTKFGAFLRNTSLDEIPQLVNVLKGDMSLVGNRPLPLYEAATLTTDKYAERFIAPAGITGLWQVKKRGKKEMSVDERIGLDIDYAKKHSFFYDMRILANTPGALIQKENV</sequence>
<evidence type="ECO:0000256" key="1">
    <source>
        <dbReference type="ARBA" id="ARBA00006464"/>
    </source>
</evidence>
<dbReference type="EMBL" id="JBEXAC010000001">
    <property type="protein sequence ID" value="MET6997402.1"/>
    <property type="molecule type" value="Genomic_DNA"/>
</dbReference>
<proteinExistence type="inferred from homology"/>
<keyword evidence="4" id="KW-1185">Reference proteome</keyword>
<dbReference type="GO" id="GO:0016740">
    <property type="term" value="F:transferase activity"/>
    <property type="evidence" value="ECO:0007669"/>
    <property type="project" value="UniProtKB-KW"/>
</dbReference>
<dbReference type="InterPro" id="IPR003362">
    <property type="entry name" value="Bact_transf"/>
</dbReference>
<dbReference type="EC" id="2.7.8.-" evidence="3"/>
<protein>
    <submittedName>
        <fullName evidence="3">Sugar transferase</fullName>
        <ecNumber evidence="3">2.7.8.-</ecNumber>
    </submittedName>
</protein>
<evidence type="ECO:0000313" key="3">
    <source>
        <dbReference type="EMBL" id="MET6997402.1"/>
    </source>
</evidence>
<gene>
    <name evidence="3" type="ORF">ABR189_08475</name>
</gene>
<dbReference type="RefSeq" id="WP_354660040.1">
    <property type="nucleotide sequence ID" value="NZ_JBEXAC010000001.1"/>
</dbReference>
<evidence type="ECO:0000259" key="2">
    <source>
        <dbReference type="Pfam" id="PF02397"/>
    </source>
</evidence>
<dbReference type="PANTHER" id="PTHR30576:SF0">
    <property type="entry name" value="UNDECAPRENYL-PHOSPHATE N-ACETYLGALACTOSAMINYL 1-PHOSPHATE TRANSFERASE-RELATED"/>
    <property type="match status" value="1"/>
</dbReference>
<dbReference type="Pfam" id="PF02397">
    <property type="entry name" value="Bac_transf"/>
    <property type="match status" value="1"/>
</dbReference>
<organism evidence="3 4">
    <name type="scientific">Chitinophaga defluvii</name>
    <dbReference type="NCBI Taxonomy" id="3163343"/>
    <lineage>
        <taxon>Bacteria</taxon>
        <taxon>Pseudomonadati</taxon>
        <taxon>Bacteroidota</taxon>
        <taxon>Chitinophagia</taxon>
        <taxon>Chitinophagales</taxon>
        <taxon>Chitinophagaceae</taxon>
        <taxon>Chitinophaga</taxon>
    </lineage>
</organism>
<accession>A0ABV2T468</accession>
<dbReference type="PANTHER" id="PTHR30576">
    <property type="entry name" value="COLANIC BIOSYNTHESIS UDP-GLUCOSE LIPID CARRIER TRANSFERASE"/>
    <property type="match status" value="1"/>
</dbReference>
<name>A0ABV2T468_9BACT</name>
<feature type="domain" description="Bacterial sugar transferase" evidence="2">
    <location>
        <begin position="182"/>
        <end position="378"/>
    </location>
</feature>
<evidence type="ECO:0000313" key="4">
    <source>
        <dbReference type="Proteomes" id="UP001549749"/>
    </source>
</evidence>
<reference evidence="3 4" key="1">
    <citation type="submission" date="2024-06" db="EMBL/GenBank/DDBJ databases">
        <title>Chitinophaga defluvii sp. nov., isolated from municipal sewage.</title>
        <authorList>
            <person name="Zhang L."/>
        </authorList>
    </citation>
    <scope>NUCLEOTIDE SEQUENCE [LARGE SCALE GENOMIC DNA]</scope>
    <source>
        <strain evidence="3 4">H8</strain>
    </source>
</reference>
<comment type="similarity">
    <text evidence="1">Belongs to the bacterial sugar transferase family.</text>
</comment>
<keyword evidence="3" id="KW-0808">Transferase</keyword>
<comment type="caution">
    <text evidence="3">The sequence shown here is derived from an EMBL/GenBank/DDBJ whole genome shotgun (WGS) entry which is preliminary data.</text>
</comment>
<dbReference type="Proteomes" id="UP001549749">
    <property type="component" value="Unassembled WGS sequence"/>
</dbReference>